<dbReference type="RefSeq" id="WP_073080166.1">
    <property type="nucleotide sequence ID" value="NZ_FRBL01000003.1"/>
</dbReference>
<name>A0A1M7AR66_9BACT</name>
<proteinExistence type="predicted"/>
<sequence>MKWVLKKSNGTDNPHAVELKMKPEFDPLVAAIYTIDYELFPEFIMVISQSENWGFSDANFRFFEAMDMNERTAVHGFEGREMRPSEIFISQEQTGTILVEQVEFNQLVEAYAQAMLEFMPQRSRIDFSWTIEMLKALAILRHRMQNG</sequence>
<keyword evidence="2" id="KW-1185">Reference proteome</keyword>
<gene>
    <name evidence="1" type="ORF">SAMN05444266_103379</name>
</gene>
<accession>A0A1M7AR66</accession>
<dbReference type="AlphaFoldDB" id="A0A1M7AR66"/>
<reference evidence="1 2" key="1">
    <citation type="submission" date="2016-11" db="EMBL/GenBank/DDBJ databases">
        <authorList>
            <person name="Jaros S."/>
            <person name="Januszkiewicz K."/>
            <person name="Wedrychowicz H."/>
        </authorList>
    </citation>
    <scope>NUCLEOTIDE SEQUENCE [LARGE SCALE GENOMIC DNA]</scope>
    <source>
        <strain evidence="1 2">DSM 27406</strain>
    </source>
</reference>
<dbReference type="EMBL" id="FRBL01000003">
    <property type="protein sequence ID" value="SHL45198.1"/>
    <property type="molecule type" value="Genomic_DNA"/>
</dbReference>
<organism evidence="1 2">
    <name type="scientific">Chitinophaga jiangningensis</name>
    <dbReference type="NCBI Taxonomy" id="1419482"/>
    <lineage>
        <taxon>Bacteria</taxon>
        <taxon>Pseudomonadati</taxon>
        <taxon>Bacteroidota</taxon>
        <taxon>Chitinophagia</taxon>
        <taxon>Chitinophagales</taxon>
        <taxon>Chitinophagaceae</taxon>
        <taxon>Chitinophaga</taxon>
    </lineage>
</organism>
<protein>
    <submittedName>
        <fullName evidence="1">Uncharacterized protein</fullName>
    </submittedName>
</protein>
<dbReference type="Proteomes" id="UP000184420">
    <property type="component" value="Unassembled WGS sequence"/>
</dbReference>
<dbReference type="OrthoDB" id="9836243at2"/>
<evidence type="ECO:0000313" key="1">
    <source>
        <dbReference type="EMBL" id="SHL45198.1"/>
    </source>
</evidence>
<evidence type="ECO:0000313" key="2">
    <source>
        <dbReference type="Proteomes" id="UP000184420"/>
    </source>
</evidence>